<feature type="binding site" evidence="9">
    <location>
        <position position="212"/>
    </location>
    <ligand>
        <name>substrate</name>
    </ligand>
</feature>
<keyword evidence="5 9" id="KW-0312">Gluconeogenesis</keyword>
<dbReference type="EMBL" id="JADPIE010000001">
    <property type="protein sequence ID" value="MBF8435753.1"/>
    <property type="molecule type" value="Genomic_DNA"/>
</dbReference>
<dbReference type="Proteomes" id="UP000621436">
    <property type="component" value="Unassembled WGS sequence"/>
</dbReference>
<comment type="pathway">
    <text evidence="1 9 10">Carbohydrate degradation; glycolysis; D-glyceraldehyde 3-phosphate from glycerone phosphate: step 1/1.</text>
</comment>
<dbReference type="InterPro" id="IPR020861">
    <property type="entry name" value="Triosephosphate_isomerase_AS"/>
</dbReference>
<comment type="pathway">
    <text evidence="9 10">Carbohydrate biosynthesis; gluconeogenesis.</text>
</comment>
<evidence type="ECO:0000256" key="10">
    <source>
        <dbReference type="RuleBase" id="RU363013"/>
    </source>
</evidence>
<evidence type="ECO:0000313" key="11">
    <source>
        <dbReference type="EMBL" id="MBF8435753.1"/>
    </source>
</evidence>
<evidence type="ECO:0000256" key="5">
    <source>
        <dbReference type="ARBA" id="ARBA00022432"/>
    </source>
</evidence>
<dbReference type="InterPro" id="IPR013785">
    <property type="entry name" value="Aldolase_TIM"/>
</dbReference>
<evidence type="ECO:0000256" key="1">
    <source>
        <dbReference type="ARBA" id="ARBA00004680"/>
    </source>
</evidence>
<dbReference type="PANTHER" id="PTHR21139">
    <property type="entry name" value="TRIOSEPHOSPHATE ISOMERASE"/>
    <property type="match status" value="1"/>
</dbReference>
<keyword evidence="6 9" id="KW-0963">Cytoplasm</keyword>
<dbReference type="CDD" id="cd00311">
    <property type="entry name" value="TIM"/>
    <property type="match status" value="1"/>
</dbReference>
<dbReference type="SUPFAM" id="SSF51351">
    <property type="entry name" value="Triosephosphate isomerase (TIM)"/>
    <property type="match status" value="1"/>
</dbReference>
<comment type="subunit">
    <text evidence="9 10">Homodimer.</text>
</comment>
<proteinExistence type="inferred from homology"/>
<dbReference type="InterPro" id="IPR000652">
    <property type="entry name" value="Triosephosphate_isomerase"/>
</dbReference>
<evidence type="ECO:0000256" key="7">
    <source>
        <dbReference type="ARBA" id="ARBA00023152"/>
    </source>
</evidence>
<evidence type="ECO:0000256" key="4">
    <source>
        <dbReference type="ARBA" id="ARBA00019397"/>
    </source>
</evidence>
<dbReference type="PROSITE" id="PS51440">
    <property type="entry name" value="TIM_2"/>
    <property type="match status" value="1"/>
</dbReference>
<keyword evidence="7 9" id="KW-0324">Glycolysis</keyword>
<dbReference type="HAMAP" id="MF_00147_B">
    <property type="entry name" value="TIM_B"/>
    <property type="match status" value="1"/>
</dbReference>
<dbReference type="InterPro" id="IPR022896">
    <property type="entry name" value="TrioseP_Isoase_bac/euk"/>
</dbReference>
<feature type="binding site" evidence="9">
    <location>
        <position position="173"/>
    </location>
    <ligand>
        <name>substrate</name>
    </ligand>
</feature>
<organism evidence="11 12">
    <name type="scientific">Halonatronomonas betaini</name>
    <dbReference type="NCBI Taxonomy" id="2778430"/>
    <lineage>
        <taxon>Bacteria</taxon>
        <taxon>Bacillati</taxon>
        <taxon>Bacillota</taxon>
        <taxon>Clostridia</taxon>
        <taxon>Halanaerobiales</taxon>
        <taxon>Halarsenatibacteraceae</taxon>
        <taxon>Halonatronomonas</taxon>
    </lineage>
</organism>
<dbReference type="FunFam" id="3.20.20.70:FF:000016">
    <property type="entry name" value="Triosephosphate isomerase"/>
    <property type="match status" value="1"/>
</dbReference>
<name>A0A931AMX6_9FIRM</name>
<gene>
    <name evidence="9" type="primary">tpiA</name>
    <name evidence="11" type="ORF">I0Q91_01545</name>
</gene>
<dbReference type="GO" id="GO:0005829">
    <property type="term" value="C:cytosol"/>
    <property type="evidence" value="ECO:0007669"/>
    <property type="project" value="TreeGrafter"/>
</dbReference>
<dbReference type="GO" id="GO:0006096">
    <property type="term" value="P:glycolytic process"/>
    <property type="evidence" value="ECO:0007669"/>
    <property type="project" value="UniProtKB-UniRule"/>
</dbReference>
<reference evidence="11" key="1">
    <citation type="submission" date="2020-11" db="EMBL/GenBank/DDBJ databases">
        <title>Halonatronomonas betainensis gen. nov., sp. nov. a novel haloalkaliphilic representative of the family Halanaerobiacae capable of betaine degradation.</title>
        <authorList>
            <person name="Boltyanskaya Y."/>
            <person name="Kevbrin V."/>
            <person name="Detkova E."/>
            <person name="Grouzdev D.S."/>
            <person name="Koziaeva V."/>
            <person name="Zhilina T."/>
        </authorList>
    </citation>
    <scope>NUCLEOTIDE SEQUENCE</scope>
    <source>
        <strain evidence="11">Z-7014</strain>
    </source>
</reference>
<comment type="similarity">
    <text evidence="2 9 10">Belongs to the triosephosphate isomerase family.</text>
</comment>
<evidence type="ECO:0000256" key="9">
    <source>
        <dbReference type="HAMAP-Rule" id="MF_00147"/>
    </source>
</evidence>
<dbReference type="GO" id="GO:0019563">
    <property type="term" value="P:glycerol catabolic process"/>
    <property type="evidence" value="ECO:0007669"/>
    <property type="project" value="TreeGrafter"/>
</dbReference>
<comment type="subcellular location">
    <subcellularLocation>
        <location evidence="9 10">Cytoplasm</location>
    </subcellularLocation>
</comment>
<dbReference type="PROSITE" id="PS00171">
    <property type="entry name" value="TIM_1"/>
    <property type="match status" value="1"/>
</dbReference>
<keyword evidence="8 9" id="KW-0413">Isomerase</keyword>
<dbReference type="GO" id="GO:0046166">
    <property type="term" value="P:glyceraldehyde-3-phosphate biosynthetic process"/>
    <property type="evidence" value="ECO:0007669"/>
    <property type="project" value="TreeGrafter"/>
</dbReference>
<feature type="binding site" evidence="9">
    <location>
        <begin position="233"/>
        <end position="234"/>
    </location>
    <ligand>
        <name>substrate</name>
    </ligand>
</feature>
<feature type="binding site" evidence="9">
    <location>
        <begin position="9"/>
        <end position="11"/>
    </location>
    <ligand>
        <name>substrate</name>
    </ligand>
</feature>
<evidence type="ECO:0000313" key="12">
    <source>
        <dbReference type="Proteomes" id="UP000621436"/>
    </source>
</evidence>
<dbReference type="GO" id="GO:0006094">
    <property type="term" value="P:gluconeogenesis"/>
    <property type="evidence" value="ECO:0007669"/>
    <property type="project" value="UniProtKB-UniRule"/>
</dbReference>
<dbReference type="PANTHER" id="PTHR21139:SF42">
    <property type="entry name" value="TRIOSEPHOSPHATE ISOMERASE"/>
    <property type="match status" value="1"/>
</dbReference>
<dbReference type="Gene3D" id="3.20.20.70">
    <property type="entry name" value="Aldolase class I"/>
    <property type="match status" value="1"/>
</dbReference>
<protein>
    <recommendedName>
        <fullName evidence="4 9">Triosephosphate isomerase</fullName>
        <shortName evidence="9">TIM</shortName>
        <shortName evidence="9">TPI</shortName>
        <ecNumber evidence="3 9">5.3.1.1</ecNumber>
    </recommendedName>
    <alternativeName>
        <fullName evidence="9">Triose-phosphate isomerase</fullName>
    </alternativeName>
</protein>
<evidence type="ECO:0000256" key="2">
    <source>
        <dbReference type="ARBA" id="ARBA00007422"/>
    </source>
</evidence>
<evidence type="ECO:0000256" key="6">
    <source>
        <dbReference type="ARBA" id="ARBA00022490"/>
    </source>
</evidence>
<sequence>MRKPFIAGNWKMNKTPSEARELVNKLKEITGNRTDVDMAVCPNDVSLQGVVEELASTNIKVGAQNMHWKESGAYTGETAPGMLADLGIEYIIIGHSERRQIFNETDQDVNRKVKSALQYDLKPIICVGESLAEREAGKTKETVTFQVKAALAGVRSEDIEKVTIAYEPIWAIGTGESASAEQAADTINKIRKIIAELAPGKESEVRIQYGGSVKPHNIEEFMSKPDIDGALVGGASLEAESFAGVIENASK</sequence>
<comment type="caution">
    <text evidence="11">The sequence shown here is derived from an EMBL/GenBank/DDBJ whole genome shotgun (WGS) entry which is preliminary data.</text>
</comment>
<feature type="active site" description="Proton acceptor" evidence="9">
    <location>
        <position position="167"/>
    </location>
</feature>
<dbReference type="Pfam" id="PF00121">
    <property type="entry name" value="TIM"/>
    <property type="match status" value="1"/>
</dbReference>
<accession>A0A931AMX6</accession>
<keyword evidence="12" id="KW-1185">Reference proteome</keyword>
<dbReference type="InterPro" id="IPR035990">
    <property type="entry name" value="TIM_sf"/>
</dbReference>
<dbReference type="EC" id="5.3.1.1" evidence="3 9"/>
<dbReference type="NCBIfam" id="TIGR00419">
    <property type="entry name" value="tim"/>
    <property type="match status" value="1"/>
</dbReference>
<dbReference type="RefSeq" id="WP_270452423.1">
    <property type="nucleotide sequence ID" value="NZ_JADPIE010000001.1"/>
</dbReference>
<comment type="function">
    <text evidence="9">Involved in the gluconeogenesis. Catalyzes stereospecifically the conversion of dihydroxyacetone phosphate (DHAP) to D-glyceraldehyde-3-phosphate (G3P).</text>
</comment>
<dbReference type="GO" id="GO:0004807">
    <property type="term" value="F:triose-phosphate isomerase activity"/>
    <property type="evidence" value="ECO:0007669"/>
    <property type="project" value="UniProtKB-UniRule"/>
</dbReference>
<evidence type="ECO:0000256" key="8">
    <source>
        <dbReference type="ARBA" id="ARBA00023235"/>
    </source>
</evidence>
<feature type="active site" description="Electrophile" evidence="9">
    <location>
        <position position="95"/>
    </location>
</feature>
<dbReference type="AlphaFoldDB" id="A0A931AMX6"/>
<evidence type="ECO:0000256" key="3">
    <source>
        <dbReference type="ARBA" id="ARBA00011940"/>
    </source>
</evidence>
<comment type="catalytic activity">
    <reaction evidence="9 10">
        <text>D-glyceraldehyde 3-phosphate = dihydroxyacetone phosphate</text>
        <dbReference type="Rhea" id="RHEA:18585"/>
        <dbReference type="ChEBI" id="CHEBI:57642"/>
        <dbReference type="ChEBI" id="CHEBI:59776"/>
        <dbReference type="EC" id="5.3.1.1"/>
    </reaction>
</comment>